<gene>
    <name evidence="2" type="ORF">RIF29_39592</name>
</gene>
<dbReference type="Proteomes" id="UP001372338">
    <property type="component" value="Unassembled WGS sequence"/>
</dbReference>
<dbReference type="InterPro" id="IPR023393">
    <property type="entry name" value="START-like_dom_sf"/>
</dbReference>
<protein>
    <recommendedName>
        <fullName evidence="4">START domain-containing protein</fullName>
    </recommendedName>
</protein>
<evidence type="ECO:0000256" key="1">
    <source>
        <dbReference type="SAM" id="MobiDB-lite"/>
    </source>
</evidence>
<dbReference type="EMBL" id="JAYWIO010000008">
    <property type="protein sequence ID" value="KAK7244766.1"/>
    <property type="molecule type" value="Genomic_DNA"/>
</dbReference>
<dbReference type="PANTHER" id="PTHR34560:SF1">
    <property type="entry name" value="START DOMAIN-CONTAINING PROTEIN"/>
    <property type="match status" value="1"/>
</dbReference>
<dbReference type="SUPFAM" id="SSF55961">
    <property type="entry name" value="Bet v1-like"/>
    <property type="match status" value="1"/>
</dbReference>
<evidence type="ECO:0000313" key="2">
    <source>
        <dbReference type="EMBL" id="KAK7244766.1"/>
    </source>
</evidence>
<feature type="compositionally biased region" description="Basic and acidic residues" evidence="1">
    <location>
        <begin position="635"/>
        <end position="647"/>
    </location>
</feature>
<organism evidence="2 3">
    <name type="scientific">Crotalaria pallida</name>
    <name type="common">Smooth rattlebox</name>
    <name type="synonym">Crotalaria striata</name>
    <dbReference type="NCBI Taxonomy" id="3830"/>
    <lineage>
        <taxon>Eukaryota</taxon>
        <taxon>Viridiplantae</taxon>
        <taxon>Streptophyta</taxon>
        <taxon>Embryophyta</taxon>
        <taxon>Tracheophyta</taxon>
        <taxon>Spermatophyta</taxon>
        <taxon>Magnoliopsida</taxon>
        <taxon>eudicotyledons</taxon>
        <taxon>Gunneridae</taxon>
        <taxon>Pentapetalae</taxon>
        <taxon>rosids</taxon>
        <taxon>fabids</taxon>
        <taxon>Fabales</taxon>
        <taxon>Fabaceae</taxon>
        <taxon>Papilionoideae</taxon>
        <taxon>50 kb inversion clade</taxon>
        <taxon>genistoids sensu lato</taxon>
        <taxon>core genistoids</taxon>
        <taxon>Crotalarieae</taxon>
        <taxon>Crotalaria</taxon>
    </lineage>
</organism>
<comment type="caution">
    <text evidence="2">The sequence shown here is derived from an EMBL/GenBank/DDBJ whole genome shotgun (WGS) entry which is preliminary data.</text>
</comment>
<dbReference type="PANTHER" id="PTHR34560">
    <property type="entry name" value="POLYKETIDE CYCLASE/DEHYDRASE/LIPID TRANSPORT SUPERFAMILY PROTEIN"/>
    <property type="match status" value="1"/>
</dbReference>
<evidence type="ECO:0008006" key="4">
    <source>
        <dbReference type="Google" id="ProtNLM"/>
    </source>
</evidence>
<dbReference type="AlphaFoldDB" id="A0AAN9E356"/>
<sequence length="697" mass="79215">MMGVPSESMDQFCITNVNGFDTSKEAKYLWQLAIYSNKARDTVAQSSMEAEHVAALSCCKKNFIFIDAKMEKKRKIVQYRERLDKTLASPDLTNDQMLKRLIKSQLLNSSHQEIEEYKEKLVETKTAEVSNILDMLRSASLDDKGAGGSSTSHTDWKLKHDNEEFRVMYREAPEGTPFHTLLVEGYVDGPIDVCLCLSWETSLYKKWWPQSSIPTFKITASDCLQKVQIGEQIALVRMKVSWPLSMREVIVHYYVFEYFQEDLMVVILNSVPESKSINGNISGFDNDLIPEAKDVVRMDLVGGFVLQKVTSERSYFRTIANMDIKLDFVPPSLINFISRQLIGSGFRLYQKAVASMMNHDKELIQALGDPLYVRIRKALYIFNGSKATDQEELKPVANILPAEDIVRSKQDGEKGVSLEDRSNQHANNFNSEIGEDIGEIVEEDIREIVEEDCTEIIEEDRTEIIEEDRGEIVQIEEDEKKADDMPNKEVDTRSVLQGKRNVYISSEVKAAIETLDRAISVVRKSGFHSSCPANKEFRCTEKPVMVDSYPAKLDEQCSENEFSFKVSNNSILEESSQEPETKSDLQNFSFSHTGTNLNTKEVNYSKVVPASPEQNHSRPIEESQVASFSLKNGTKLDHTRFDNKPLDTDAVQDMSSDDPKNSTRQKKSNTLVTQGISSDVPKQSSKQKKHRYCCFMH</sequence>
<proteinExistence type="predicted"/>
<keyword evidence="3" id="KW-1185">Reference proteome</keyword>
<feature type="region of interest" description="Disordered" evidence="1">
    <location>
        <begin position="635"/>
        <end position="690"/>
    </location>
</feature>
<feature type="compositionally biased region" description="Polar residues" evidence="1">
    <location>
        <begin position="668"/>
        <end position="684"/>
    </location>
</feature>
<feature type="compositionally biased region" description="Polar residues" evidence="1">
    <location>
        <begin position="584"/>
        <end position="596"/>
    </location>
</feature>
<dbReference type="Gene3D" id="3.30.530.20">
    <property type="match status" value="1"/>
</dbReference>
<reference evidence="2 3" key="1">
    <citation type="submission" date="2024-01" db="EMBL/GenBank/DDBJ databases">
        <title>The genomes of 5 underutilized Papilionoideae crops provide insights into root nodulation and disease resistanc.</title>
        <authorList>
            <person name="Yuan L."/>
        </authorList>
    </citation>
    <scope>NUCLEOTIDE SEQUENCE [LARGE SCALE GENOMIC DNA]</scope>
    <source>
        <strain evidence="2">ZHUSHIDOU_FW_LH</strain>
        <tissue evidence="2">Leaf</tissue>
    </source>
</reference>
<accession>A0AAN9E356</accession>
<feature type="region of interest" description="Disordered" evidence="1">
    <location>
        <begin position="570"/>
        <end position="596"/>
    </location>
</feature>
<name>A0AAN9E356_CROPI</name>
<evidence type="ECO:0000313" key="3">
    <source>
        <dbReference type="Proteomes" id="UP001372338"/>
    </source>
</evidence>